<evidence type="ECO:0000313" key="2">
    <source>
        <dbReference type="Proteomes" id="UP000466442"/>
    </source>
</evidence>
<proteinExistence type="predicted"/>
<dbReference type="Proteomes" id="UP000466442">
    <property type="component" value="Unassembled WGS sequence"/>
</dbReference>
<gene>
    <name evidence="1" type="ORF">GE061_011633</name>
</gene>
<comment type="caution">
    <text evidence="1">The sequence shown here is derived from an EMBL/GenBank/DDBJ whole genome shotgun (WGS) entry which is preliminary data.</text>
</comment>
<sequence>MFPKFLSLCVLATIAVYCTEASPLQSFFPWSTGTTNKNLNWVLDTILKTVSSDLVVEHGDSLVIPNTQINTTQEVGILWWKFNTVASSTAPGTLKNISSVVRVSDAAISQTMVNGSPQIELKAELKLNDLAMEYTNVNTKLMLLSYDAGLTVKCPTNGFNVDILITSGSSCSAKLVAATITELGCNVELSEGGIMNYIKTHLFSYALGKVMDDVKSIMAAQLPSILTPIIEQHNVCKFLEPSS</sequence>
<evidence type="ECO:0008006" key="3">
    <source>
        <dbReference type="Google" id="ProtNLM"/>
    </source>
</evidence>
<dbReference type="AlphaFoldDB" id="A0A6A4JYX9"/>
<protein>
    <recommendedName>
        <fullName evidence="3">Lipid-binding serum glycoprotein N-terminal domain-containing protein</fullName>
    </recommendedName>
</protein>
<keyword evidence="2" id="KW-1185">Reference proteome</keyword>
<dbReference type="EMBL" id="WIXP02000003">
    <property type="protein sequence ID" value="KAF6213908.1"/>
    <property type="molecule type" value="Genomic_DNA"/>
</dbReference>
<evidence type="ECO:0000313" key="1">
    <source>
        <dbReference type="EMBL" id="KAF6213908.1"/>
    </source>
</evidence>
<dbReference type="Gene3D" id="3.15.10.50">
    <property type="match status" value="1"/>
</dbReference>
<dbReference type="InterPro" id="IPR038602">
    <property type="entry name" value="Mite_allergen_7_sf"/>
</dbReference>
<accession>A0A6A4JYX9</accession>
<organism evidence="1 2">
    <name type="scientific">Apolygus lucorum</name>
    <name type="common">Small green plant bug</name>
    <name type="synonym">Lygocoris lucorum</name>
    <dbReference type="NCBI Taxonomy" id="248454"/>
    <lineage>
        <taxon>Eukaryota</taxon>
        <taxon>Metazoa</taxon>
        <taxon>Ecdysozoa</taxon>
        <taxon>Arthropoda</taxon>
        <taxon>Hexapoda</taxon>
        <taxon>Insecta</taxon>
        <taxon>Pterygota</taxon>
        <taxon>Neoptera</taxon>
        <taxon>Paraneoptera</taxon>
        <taxon>Hemiptera</taxon>
        <taxon>Heteroptera</taxon>
        <taxon>Panheteroptera</taxon>
        <taxon>Cimicomorpha</taxon>
        <taxon>Miridae</taxon>
        <taxon>Mirini</taxon>
        <taxon>Apolygus</taxon>
    </lineage>
</organism>
<reference evidence="1" key="1">
    <citation type="journal article" date="2021" name="Mol. Ecol. Resour.">
        <title>Apolygus lucorum genome provides insights into omnivorousness and mesophyll feeding.</title>
        <authorList>
            <person name="Liu Y."/>
            <person name="Liu H."/>
            <person name="Wang H."/>
            <person name="Huang T."/>
            <person name="Liu B."/>
            <person name="Yang B."/>
            <person name="Yin L."/>
            <person name="Li B."/>
            <person name="Zhang Y."/>
            <person name="Zhang S."/>
            <person name="Jiang F."/>
            <person name="Zhang X."/>
            <person name="Ren Y."/>
            <person name="Wang B."/>
            <person name="Wang S."/>
            <person name="Lu Y."/>
            <person name="Wu K."/>
            <person name="Fan W."/>
            <person name="Wang G."/>
        </authorList>
    </citation>
    <scope>NUCLEOTIDE SEQUENCE</scope>
    <source>
        <strain evidence="1">12Hb</strain>
    </source>
</reference>
<name>A0A6A4JYX9_APOLU</name>